<feature type="compositionally biased region" description="Basic and acidic residues" evidence="1">
    <location>
        <begin position="43"/>
        <end position="53"/>
    </location>
</feature>
<evidence type="ECO:0000313" key="3">
    <source>
        <dbReference type="Proteomes" id="UP000314294"/>
    </source>
</evidence>
<organism evidence="2 3">
    <name type="scientific">Liparis tanakae</name>
    <name type="common">Tanaka's snailfish</name>
    <dbReference type="NCBI Taxonomy" id="230148"/>
    <lineage>
        <taxon>Eukaryota</taxon>
        <taxon>Metazoa</taxon>
        <taxon>Chordata</taxon>
        <taxon>Craniata</taxon>
        <taxon>Vertebrata</taxon>
        <taxon>Euteleostomi</taxon>
        <taxon>Actinopterygii</taxon>
        <taxon>Neopterygii</taxon>
        <taxon>Teleostei</taxon>
        <taxon>Neoteleostei</taxon>
        <taxon>Acanthomorphata</taxon>
        <taxon>Eupercaria</taxon>
        <taxon>Perciformes</taxon>
        <taxon>Cottioidei</taxon>
        <taxon>Cottales</taxon>
        <taxon>Liparidae</taxon>
        <taxon>Liparis</taxon>
    </lineage>
</organism>
<gene>
    <name evidence="2" type="ORF">EYF80_054336</name>
</gene>
<comment type="caution">
    <text evidence="2">The sequence shown here is derived from an EMBL/GenBank/DDBJ whole genome shotgun (WGS) entry which is preliminary data.</text>
</comment>
<dbReference type="AlphaFoldDB" id="A0A4Z2F3N4"/>
<protein>
    <submittedName>
        <fullName evidence="2">Uncharacterized protein</fullName>
    </submittedName>
</protein>
<proteinExistence type="predicted"/>
<feature type="compositionally biased region" description="Basic and acidic residues" evidence="1">
    <location>
        <begin position="1"/>
        <end position="12"/>
    </location>
</feature>
<dbReference type="EMBL" id="SRLO01001758">
    <property type="protein sequence ID" value="TNN35503.1"/>
    <property type="molecule type" value="Genomic_DNA"/>
</dbReference>
<keyword evidence="3" id="KW-1185">Reference proteome</keyword>
<name>A0A4Z2F3N4_9TELE</name>
<evidence type="ECO:0000313" key="2">
    <source>
        <dbReference type="EMBL" id="TNN35503.1"/>
    </source>
</evidence>
<dbReference type="Proteomes" id="UP000314294">
    <property type="component" value="Unassembled WGS sequence"/>
</dbReference>
<feature type="region of interest" description="Disordered" evidence="1">
    <location>
        <begin position="1"/>
        <end position="64"/>
    </location>
</feature>
<accession>A0A4Z2F3N4</accession>
<sequence>MNSSVVHDHDDDGNTDAASSVDSLAGRKSPRITGVVNVAPWWRQKEDREKKCQPDAPRTSGPTPALVDAALAAEPPPPPPPPCRRAICTPVKAEEDEGGGGD</sequence>
<reference evidence="2 3" key="1">
    <citation type="submission" date="2019-03" db="EMBL/GenBank/DDBJ databases">
        <title>First draft genome of Liparis tanakae, snailfish: a comprehensive survey of snailfish specific genes.</title>
        <authorList>
            <person name="Kim W."/>
            <person name="Song I."/>
            <person name="Jeong J.-H."/>
            <person name="Kim D."/>
            <person name="Kim S."/>
            <person name="Ryu S."/>
            <person name="Song J.Y."/>
            <person name="Lee S.K."/>
        </authorList>
    </citation>
    <scope>NUCLEOTIDE SEQUENCE [LARGE SCALE GENOMIC DNA]</scope>
    <source>
        <tissue evidence="2">Muscle</tissue>
    </source>
</reference>
<evidence type="ECO:0000256" key="1">
    <source>
        <dbReference type="SAM" id="MobiDB-lite"/>
    </source>
</evidence>